<evidence type="ECO:0000256" key="1">
    <source>
        <dbReference type="ARBA" id="ARBA00009776"/>
    </source>
</evidence>
<dbReference type="PATRIC" id="fig|447.4.peg.2288"/>
<evidence type="ECO:0000256" key="9">
    <source>
        <dbReference type="ARBA" id="ARBA00029962"/>
    </source>
</evidence>
<evidence type="ECO:0000256" key="12">
    <source>
        <dbReference type="HAMAP-Rule" id="MF_00165"/>
    </source>
</evidence>
<comment type="catalytic activity">
    <reaction evidence="10 12">
        <text>dTMP + ATP = dTDP + ADP</text>
        <dbReference type="Rhea" id="RHEA:13517"/>
        <dbReference type="ChEBI" id="CHEBI:30616"/>
        <dbReference type="ChEBI" id="CHEBI:58369"/>
        <dbReference type="ChEBI" id="CHEBI:63528"/>
        <dbReference type="ChEBI" id="CHEBI:456216"/>
        <dbReference type="EC" id="2.7.4.9"/>
    </reaction>
</comment>
<dbReference type="SUPFAM" id="SSF52540">
    <property type="entry name" value="P-loop containing nucleoside triphosphate hydrolases"/>
    <property type="match status" value="1"/>
</dbReference>
<dbReference type="HAMAP" id="MF_00165">
    <property type="entry name" value="Thymidylate_kinase"/>
    <property type="match status" value="1"/>
</dbReference>
<evidence type="ECO:0000256" key="3">
    <source>
        <dbReference type="ARBA" id="ARBA00017144"/>
    </source>
</evidence>
<evidence type="ECO:0000256" key="7">
    <source>
        <dbReference type="ARBA" id="ARBA00022777"/>
    </source>
</evidence>
<keyword evidence="6 12" id="KW-0547">Nucleotide-binding</keyword>
<dbReference type="InterPro" id="IPR018094">
    <property type="entry name" value="Thymidylate_kinase"/>
</dbReference>
<keyword evidence="8 12" id="KW-0067">ATP-binding</keyword>
<dbReference type="NCBIfam" id="TIGR00041">
    <property type="entry name" value="DTMP_kinase"/>
    <property type="match status" value="1"/>
</dbReference>
<dbReference type="Proteomes" id="UP000054695">
    <property type="component" value="Unassembled WGS sequence"/>
</dbReference>
<dbReference type="GO" id="GO:0006233">
    <property type="term" value="P:dTDP biosynthetic process"/>
    <property type="evidence" value="ECO:0007669"/>
    <property type="project" value="InterPro"/>
</dbReference>
<sequence length="212" mass="23791">MPSLSGKLIVIEGLEGAGKSTAINTITELLTEKHIKTLTTREPGGTAIGEVLRALIKNPNYRDILDDRSELLLLYTARIQLFEEIIKPALLQGVWVIADRFELSTMAYQGGGRGLDQAIINQLSSFALQGFKPDLIIYLDISPEEGMKRVKSRGEVDRIEQQSVDFFHRVHESYIRHIEMSTNAITIDASQPLPVVQEAIRKAMNEFIESQR</sequence>
<proteinExistence type="inferred from homology"/>
<feature type="domain" description="Thymidylate kinase-like" evidence="13">
    <location>
        <begin position="11"/>
        <end position="200"/>
    </location>
</feature>
<dbReference type="GO" id="GO:0004798">
    <property type="term" value="F:dTMP kinase activity"/>
    <property type="evidence" value="ECO:0007669"/>
    <property type="project" value="UniProtKB-UniRule"/>
</dbReference>
<dbReference type="Gene3D" id="3.40.50.300">
    <property type="entry name" value="P-loop containing nucleotide triphosphate hydrolases"/>
    <property type="match status" value="1"/>
</dbReference>
<evidence type="ECO:0000313" key="14">
    <source>
        <dbReference type="EMBL" id="KTC73510.1"/>
    </source>
</evidence>
<dbReference type="EMBL" id="LNXU01000019">
    <property type="protein sequence ID" value="KTC73510.1"/>
    <property type="molecule type" value="Genomic_DNA"/>
</dbReference>
<evidence type="ECO:0000256" key="4">
    <source>
        <dbReference type="ARBA" id="ARBA00022679"/>
    </source>
</evidence>
<name>A0A0W0RR56_LEGBO</name>
<evidence type="ECO:0000256" key="11">
    <source>
        <dbReference type="ARBA" id="ARBA00057735"/>
    </source>
</evidence>
<dbReference type="FunFam" id="3.40.50.300:FF:000225">
    <property type="entry name" value="Thymidylate kinase"/>
    <property type="match status" value="1"/>
</dbReference>
<keyword evidence="15" id="KW-1185">Reference proteome</keyword>
<keyword evidence="4 12" id="KW-0808">Transferase</keyword>
<dbReference type="GO" id="GO:0006227">
    <property type="term" value="P:dUDP biosynthetic process"/>
    <property type="evidence" value="ECO:0007669"/>
    <property type="project" value="TreeGrafter"/>
</dbReference>
<dbReference type="RefSeq" id="WP_058459767.1">
    <property type="nucleotide sequence ID" value="NZ_CAAAIY010000006.1"/>
</dbReference>
<keyword evidence="7 12" id="KW-0418">Kinase</keyword>
<dbReference type="PANTHER" id="PTHR10344">
    <property type="entry name" value="THYMIDYLATE KINASE"/>
    <property type="match status" value="1"/>
</dbReference>
<dbReference type="EC" id="2.7.4.9" evidence="2 12"/>
<accession>A0A0W0RR56</accession>
<evidence type="ECO:0000259" key="13">
    <source>
        <dbReference type="Pfam" id="PF02223"/>
    </source>
</evidence>
<dbReference type="InterPro" id="IPR027417">
    <property type="entry name" value="P-loop_NTPase"/>
</dbReference>
<protein>
    <recommendedName>
        <fullName evidence="3 12">Thymidylate kinase</fullName>
        <ecNumber evidence="2 12">2.7.4.9</ecNumber>
    </recommendedName>
    <alternativeName>
        <fullName evidence="9 12">dTMP kinase</fullName>
    </alternativeName>
</protein>
<dbReference type="Pfam" id="PF02223">
    <property type="entry name" value="Thymidylate_kin"/>
    <property type="match status" value="1"/>
</dbReference>
<evidence type="ECO:0000256" key="5">
    <source>
        <dbReference type="ARBA" id="ARBA00022727"/>
    </source>
</evidence>
<evidence type="ECO:0000313" key="15">
    <source>
        <dbReference type="Proteomes" id="UP000054695"/>
    </source>
</evidence>
<feature type="binding site" evidence="12">
    <location>
        <begin position="13"/>
        <end position="20"/>
    </location>
    <ligand>
        <name>ATP</name>
        <dbReference type="ChEBI" id="CHEBI:30616"/>
    </ligand>
</feature>
<comment type="function">
    <text evidence="11 12">Phosphorylation of dTMP to form dTDP in both de novo and salvage pathways of dTTP synthesis.</text>
</comment>
<dbReference type="CDD" id="cd01672">
    <property type="entry name" value="TMPK"/>
    <property type="match status" value="1"/>
</dbReference>
<comment type="caution">
    <text evidence="14">The sequence shown here is derived from an EMBL/GenBank/DDBJ whole genome shotgun (WGS) entry which is preliminary data.</text>
</comment>
<dbReference type="GO" id="GO:0005829">
    <property type="term" value="C:cytosol"/>
    <property type="evidence" value="ECO:0007669"/>
    <property type="project" value="TreeGrafter"/>
</dbReference>
<reference evidence="14 15" key="1">
    <citation type="submission" date="2015-11" db="EMBL/GenBank/DDBJ databases">
        <title>Genomic analysis of 38 Legionella species identifies large and diverse effector repertoires.</title>
        <authorList>
            <person name="Burstein D."/>
            <person name="Amaro F."/>
            <person name="Zusman T."/>
            <person name="Lifshitz Z."/>
            <person name="Cohen O."/>
            <person name="Gilbert J.A."/>
            <person name="Pupko T."/>
            <person name="Shuman H.A."/>
            <person name="Segal G."/>
        </authorList>
    </citation>
    <scope>NUCLEOTIDE SEQUENCE [LARGE SCALE GENOMIC DNA]</scope>
    <source>
        <strain evidence="14 15">WIGA</strain>
    </source>
</reference>
<dbReference type="STRING" id="447.Lboz_2156"/>
<gene>
    <name evidence="12 14" type="primary">tmk</name>
    <name evidence="14" type="ORF">Lboz_2156</name>
</gene>
<evidence type="ECO:0000256" key="2">
    <source>
        <dbReference type="ARBA" id="ARBA00012980"/>
    </source>
</evidence>
<dbReference type="AlphaFoldDB" id="A0A0W0RR56"/>
<organism evidence="14 15">
    <name type="scientific">Legionella bozemanae</name>
    <name type="common">Fluoribacter bozemanae</name>
    <dbReference type="NCBI Taxonomy" id="447"/>
    <lineage>
        <taxon>Bacteria</taxon>
        <taxon>Pseudomonadati</taxon>
        <taxon>Pseudomonadota</taxon>
        <taxon>Gammaproteobacteria</taxon>
        <taxon>Legionellales</taxon>
        <taxon>Legionellaceae</taxon>
        <taxon>Legionella</taxon>
    </lineage>
</organism>
<keyword evidence="5 12" id="KW-0545">Nucleotide biosynthesis</keyword>
<comment type="similarity">
    <text evidence="1 12">Belongs to the thymidylate kinase family.</text>
</comment>
<dbReference type="OrthoDB" id="9774907at2"/>
<dbReference type="GO" id="GO:0006235">
    <property type="term" value="P:dTTP biosynthetic process"/>
    <property type="evidence" value="ECO:0007669"/>
    <property type="project" value="UniProtKB-UniRule"/>
</dbReference>
<dbReference type="InterPro" id="IPR039430">
    <property type="entry name" value="Thymidylate_kin-like_dom"/>
</dbReference>
<evidence type="ECO:0000256" key="6">
    <source>
        <dbReference type="ARBA" id="ARBA00022741"/>
    </source>
</evidence>
<dbReference type="PANTHER" id="PTHR10344:SF4">
    <property type="entry name" value="UMP-CMP KINASE 2, MITOCHONDRIAL"/>
    <property type="match status" value="1"/>
</dbReference>
<dbReference type="GO" id="GO:0005524">
    <property type="term" value="F:ATP binding"/>
    <property type="evidence" value="ECO:0007669"/>
    <property type="project" value="UniProtKB-UniRule"/>
</dbReference>
<evidence type="ECO:0000256" key="10">
    <source>
        <dbReference type="ARBA" id="ARBA00048743"/>
    </source>
</evidence>
<evidence type="ECO:0000256" key="8">
    <source>
        <dbReference type="ARBA" id="ARBA00022840"/>
    </source>
</evidence>